<evidence type="ECO:0000256" key="2">
    <source>
        <dbReference type="ARBA" id="ARBA00022490"/>
    </source>
</evidence>
<sequence length="446" mass="51202">MSFMPSGSNPETASFTCNTCGVKFINAELQRQHMKTEWHRYNLKRRVAGLPSISAGVFAEKILSSKHLAKNENEDEYGFYVATRKKKNGERQLTKKFLKSQKNRGRAEEVKLIIDGAREASPATSLTSEFSEFSLGDSDFHEIESIDTGSELNYTEESDFTDLEGELLSDEGEEKEEGEKAEEEVNNGDVSSEEVESIPITHCFYCGLNNHEMENNIKHMFNRHGLYIPERSYLVDPSGLLEYLSEVISLDYECLVCGFEGKNLESVRQHIASKGHCRIPYETKEEKSAISQFYDFSVEDEPKTQAKETTKKHVAFSNESQSEQSDEKDSERHTEDNGINDNYELVHIDQSGVELTTPAGYRIGHRSMQRYYRQNLRMPREPTAAQATQALVDRRLAPGLSLHYATKQEKETRRIENKTRNDVERKRNKTRRANYQKHYRDEILGT</sequence>
<dbReference type="EMBL" id="FM992695">
    <property type="protein sequence ID" value="CAX40341.1"/>
    <property type="molecule type" value="Genomic_DNA"/>
</dbReference>
<feature type="domain" description="C2H2-type" evidence="10">
    <location>
        <begin position="17"/>
        <end position="39"/>
    </location>
</feature>
<dbReference type="InterPro" id="IPR003604">
    <property type="entry name" value="Matrin/U1-like-C_Znf_C2H2"/>
</dbReference>
<evidence type="ECO:0000256" key="4">
    <source>
        <dbReference type="ARBA" id="ARBA00022723"/>
    </source>
</evidence>
<reference evidence="12 13" key="1">
    <citation type="journal article" date="2009" name="Genome Res.">
        <title>Comparative genomics of the fungal pathogens Candida dubliniensis and Candida albicans.</title>
        <authorList>
            <person name="Jackson A.P."/>
            <person name="Gamble J.A."/>
            <person name="Yeomans T."/>
            <person name="Moran G.P."/>
            <person name="Saunders D."/>
            <person name="Harris D."/>
            <person name="Aslett M."/>
            <person name="Barrell J.F."/>
            <person name="Butler G."/>
            <person name="Citiulo F."/>
            <person name="Coleman D.C."/>
            <person name="de Groot P.W.J."/>
            <person name="Goodwin T.J."/>
            <person name="Quail M.A."/>
            <person name="McQuillan J."/>
            <person name="Munro C.A."/>
            <person name="Pain A."/>
            <person name="Poulter R.T."/>
            <person name="Rajandream M.A."/>
            <person name="Renauld H."/>
            <person name="Spiering M.J."/>
            <person name="Tivey A."/>
            <person name="Gow N.A.R."/>
            <person name="Barrell B."/>
            <person name="Sullivan D.J."/>
            <person name="Berriman M."/>
        </authorList>
    </citation>
    <scope>NUCLEOTIDE SEQUENCE [LARGE SCALE GENOMIC DNA]</scope>
    <source>
        <strain evidence="13">CD36 / ATCC MYA-646 / CBS 7987 / NCPF 3949 / NRRL Y-17841</strain>
    </source>
</reference>
<dbReference type="CGD" id="CAL0000169816">
    <property type="gene designation" value="Cd36_34000"/>
</dbReference>
<dbReference type="InterPro" id="IPR013087">
    <property type="entry name" value="Znf_C2H2_type"/>
</dbReference>
<feature type="region of interest" description="Disordered" evidence="9">
    <location>
        <begin position="412"/>
        <end position="446"/>
    </location>
</feature>
<evidence type="ECO:0000313" key="12">
    <source>
        <dbReference type="EMBL" id="CAX40341.1"/>
    </source>
</evidence>
<keyword evidence="5" id="KW-0677">Repeat</keyword>
<dbReference type="GO" id="GO:0030687">
    <property type="term" value="C:preribosome, large subunit precursor"/>
    <property type="evidence" value="ECO:0007669"/>
    <property type="project" value="TreeGrafter"/>
</dbReference>
<proteinExistence type="inferred from homology"/>
<dbReference type="GO" id="GO:0008270">
    <property type="term" value="F:zinc ion binding"/>
    <property type="evidence" value="ECO:0007669"/>
    <property type="project" value="UniProtKB-KW"/>
</dbReference>
<feature type="compositionally biased region" description="Basic and acidic residues" evidence="9">
    <location>
        <begin position="325"/>
        <end position="336"/>
    </location>
</feature>
<keyword evidence="7" id="KW-0862">Zinc</keyword>
<dbReference type="SMART" id="SM00355">
    <property type="entry name" value="ZnF_C2H2"/>
    <property type="match status" value="3"/>
</dbReference>
<dbReference type="Proteomes" id="UP000002605">
    <property type="component" value="Chromosome R"/>
</dbReference>
<dbReference type="Pfam" id="PF12756">
    <property type="entry name" value="zf-C2H2_2"/>
    <property type="match status" value="1"/>
</dbReference>
<comment type="similarity">
    <text evidence="8">Belongs to the REI1 family.</text>
</comment>
<evidence type="ECO:0000256" key="5">
    <source>
        <dbReference type="ARBA" id="ARBA00022737"/>
    </source>
</evidence>
<evidence type="ECO:0000256" key="6">
    <source>
        <dbReference type="ARBA" id="ARBA00022771"/>
    </source>
</evidence>
<dbReference type="InterPro" id="IPR040025">
    <property type="entry name" value="Znf622/Rei1/Reh1"/>
</dbReference>
<dbReference type="InterPro" id="IPR036236">
    <property type="entry name" value="Znf_C2H2_sf"/>
</dbReference>
<dbReference type="KEGG" id="cdu:CD36_34000"/>
<dbReference type="OrthoDB" id="19329at2759"/>
<evidence type="ECO:0000256" key="8">
    <source>
        <dbReference type="ARBA" id="ARBA00034126"/>
    </source>
</evidence>
<dbReference type="SUPFAM" id="SSF57667">
    <property type="entry name" value="beta-beta-alpha zinc fingers"/>
    <property type="match status" value="1"/>
</dbReference>
<evidence type="ECO:0000313" key="11">
    <source>
        <dbReference type="CGD" id="CAL0000169816"/>
    </source>
</evidence>
<keyword evidence="3" id="KW-0690">Ribosome biogenesis</keyword>
<evidence type="ECO:0000256" key="3">
    <source>
        <dbReference type="ARBA" id="ARBA00022517"/>
    </source>
</evidence>
<dbReference type="AlphaFoldDB" id="B9WMM6"/>
<comment type="subcellular location">
    <subcellularLocation>
        <location evidence="1">Cytoplasm</location>
    </subcellularLocation>
</comment>
<name>B9WMM6_CANDC</name>
<evidence type="ECO:0000313" key="13">
    <source>
        <dbReference type="Proteomes" id="UP000002605"/>
    </source>
</evidence>
<evidence type="ECO:0000256" key="1">
    <source>
        <dbReference type="ARBA" id="ARBA00004496"/>
    </source>
</evidence>
<feature type="region of interest" description="Disordered" evidence="9">
    <location>
        <begin position="169"/>
        <end position="194"/>
    </location>
</feature>
<evidence type="ECO:0000256" key="7">
    <source>
        <dbReference type="ARBA" id="ARBA00022833"/>
    </source>
</evidence>
<feature type="region of interest" description="Disordered" evidence="9">
    <location>
        <begin position="304"/>
        <end position="339"/>
    </location>
</feature>
<accession>B9WMM6</accession>
<dbReference type="GO" id="GO:0042273">
    <property type="term" value="P:ribosomal large subunit biogenesis"/>
    <property type="evidence" value="ECO:0007669"/>
    <property type="project" value="UniProtKB-ARBA"/>
</dbReference>
<dbReference type="GeneID" id="8049881"/>
<gene>
    <name evidence="11" type="ordered locus">Cd36_34000</name>
    <name evidence="12" type="ORF">CD36_34000</name>
</gene>
<evidence type="ECO:0000256" key="9">
    <source>
        <dbReference type="SAM" id="MobiDB-lite"/>
    </source>
</evidence>
<organism evidence="12 13">
    <name type="scientific">Candida dubliniensis (strain CD36 / ATCC MYA-646 / CBS 7987 / NCPF 3949 / NRRL Y-17841)</name>
    <name type="common">Yeast</name>
    <dbReference type="NCBI Taxonomy" id="573826"/>
    <lineage>
        <taxon>Eukaryota</taxon>
        <taxon>Fungi</taxon>
        <taxon>Dikarya</taxon>
        <taxon>Ascomycota</taxon>
        <taxon>Saccharomycotina</taxon>
        <taxon>Pichiomycetes</taxon>
        <taxon>Debaryomycetaceae</taxon>
        <taxon>Candida/Lodderomyces clade</taxon>
        <taxon>Candida</taxon>
    </lineage>
</organism>
<dbReference type="PANTHER" id="PTHR13182:SF8">
    <property type="entry name" value="CYTOPLASMIC 60S SUBUNIT BIOGENESIS FACTOR ZNF622"/>
    <property type="match status" value="1"/>
</dbReference>
<feature type="compositionally biased region" description="Basic residues" evidence="9">
    <location>
        <begin position="426"/>
        <end position="437"/>
    </location>
</feature>
<evidence type="ECO:0000259" key="10">
    <source>
        <dbReference type="PROSITE" id="PS00028"/>
    </source>
</evidence>
<dbReference type="SMART" id="SM00451">
    <property type="entry name" value="ZnF_U1"/>
    <property type="match status" value="1"/>
</dbReference>
<dbReference type="GO" id="GO:0003676">
    <property type="term" value="F:nucleic acid binding"/>
    <property type="evidence" value="ECO:0007669"/>
    <property type="project" value="InterPro"/>
</dbReference>
<dbReference type="PROSITE" id="PS00028">
    <property type="entry name" value="ZINC_FINGER_C2H2_1"/>
    <property type="match status" value="1"/>
</dbReference>
<keyword evidence="6" id="KW-0863">Zinc-finger</keyword>
<dbReference type="GO" id="GO:0005737">
    <property type="term" value="C:cytoplasm"/>
    <property type="evidence" value="ECO:0007669"/>
    <property type="project" value="UniProtKB-SubCell"/>
</dbReference>
<dbReference type="HOGENOM" id="CLU_018787_1_1_1"/>
<keyword evidence="2" id="KW-0963">Cytoplasm</keyword>
<dbReference type="VEuPathDB" id="FungiDB:CD36_34000"/>
<feature type="compositionally biased region" description="Basic and acidic residues" evidence="9">
    <location>
        <begin position="412"/>
        <end position="425"/>
    </location>
</feature>
<dbReference type="InterPro" id="IPR041661">
    <property type="entry name" value="ZN622/Rei1/Reh1_Znf-C2H2"/>
</dbReference>
<dbReference type="PANTHER" id="PTHR13182">
    <property type="entry name" value="ZINC FINGER PROTEIN 622"/>
    <property type="match status" value="1"/>
</dbReference>
<keyword evidence="4" id="KW-0479">Metal-binding</keyword>
<dbReference type="RefSeq" id="XP_002422335.1">
    <property type="nucleotide sequence ID" value="XM_002422290.1"/>
</dbReference>
<protein>
    <submittedName>
        <fullName evidence="12">Zinc finger protein, putative</fullName>
    </submittedName>
</protein>
<dbReference type="eggNOG" id="KOG2785">
    <property type="taxonomic scope" value="Eukaryota"/>
</dbReference>
<keyword evidence="13" id="KW-1185">Reference proteome</keyword>
<dbReference type="Gene3D" id="3.30.160.60">
    <property type="entry name" value="Classic Zinc Finger"/>
    <property type="match status" value="1"/>
</dbReference>